<accession>A0A1A9WLR8</accession>
<sequence>MTAKQHEKQTLCRNVRKPLQYKVKLNLLFSLYCLKFISICAANVVSIEIEDAISFQANLYSRKGLLILPKARSCLGSYHGLSSVTFVAVLVMDSKLLSSNETSRKSAGITGLEGEKEGKIFNCLVS</sequence>
<feature type="transmembrane region" description="Helical" evidence="1">
    <location>
        <begin position="25"/>
        <end position="45"/>
    </location>
</feature>
<keyword evidence="3" id="KW-1185">Reference proteome</keyword>
<organism evidence="2 3">
    <name type="scientific">Glossina brevipalpis</name>
    <dbReference type="NCBI Taxonomy" id="37001"/>
    <lineage>
        <taxon>Eukaryota</taxon>
        <taxon>Metazoa</taxon>
        <taxon>Ecdysozoa</taxon>
        <taxon>Arthropoda</taxon>
        <taxon>Hexapoda</taxon>
        <taxon>Insecta</taxon>
        <taxon>Pterygota</taxon>
        <taxon>Neoptera</taxon>
        <taxon>Endopterygota</taxon>
        <taxon>Diptera</taxon>
        <taxon>Brachycera</taxon>
        <taxon>Muscomorpha</taxon>
        <taxon>Hippoboscoidea</taxon>
        <taxon>Glossinidae</taxon>
        <taxon>Glossina</taxon>
    </lineage>
</organism>
<evidence type="ECO:0000313" key="3">
    <source>
        <dbReference type="Proteomes" id="UP000091820"/>
    </source>
</evidence>
<keyword evidence="1" id="KW-0472">Membrane</keyword>
<evidence type="ECO:0000256" key="1">
    <source>
        <dbReference type="SAM" id="Phobius"/>
    </source>
</evidence>
<reference evidence="3" key="1">
    <citation type="submission" date="2014-03" db="EMBL/GenBank/DDBJ databases">
        <authorList>
            <person name="Aksoy S."/>
            <person name="Warren W."/>
            <person name="Wilson R.K."/>
        </authorList>
    </citation>
    <scope>NUCLEOTIDE SEQUENCE [LARGE SCALE GENOMIC DNA]</scope>
    <source>
        <strain evidence="3">IAEA</strain>
    </source>
</reference>
<proteinExistence type="predicted"/>
<keyword evidence="1" id="KW-0812">Transmembrane</keyword>
<protein>
    <submittedName>
        <fullName evidence="2">Uncharacterized protein</fullName>
    </submittedName>
</protein>
<name>A0A1A9WLR8_9MUSC</name>
<dbReference type="VEuPathDB" id="VectorBase:GBRI024202"/>
<keyword evidence="1" id="KW-1133">Transmembrane helix</keyword>
<reference evidence="2" key="2">
    <citation type="submission" date="2020-05" db="UniProtKB">
        <authorList>
            <consortium name="EnsemblMetazoa"/>
        </authorList>
    </citation>
    <scope>IDENTIFICATION</scope>
    <source>
        <strain evidence="2">IAEA</strain>
    </source>
</reference>
<dbReference type="Proteomes" id="UP000091820">
    <property type="component" value="Unassembled WGS sequence"/>
</dbReference>
<dbReference type="EnsemblMetazoa" id="GBRI024202-RA">
    <property type="protein sequence ID" value="GBRI024202-PA"/>
    <property type="gene ID" value="GBRI024202"/>
</dbReference>
<evidence type="ECO:0000313" key="2">
    <source>
        <dbReference type="EnsemblMetazoa" id="GBRI024202-PA"/>
    </source>
</evidence>
<dbReference type="AlphaFoldDB" id="A0A1A9WLR8"/>